<dbReference type="EMBL" id="CP087977">
    <property type="protein sequence ID" value="UUZ44827.1"/>
    <property type="molecule type" value="Genomic_DNA"/>
</dbReference>
<evidence type="ECO:0000313" key="1">
    <source>
        <dbReference type="EMBL" id="UUZ44827.1"/>
    </source>
</evidence>
<dbReference type="Proteomes" id="UP001059663">
    <property type="component" value="Chromosome"/>
</dbReference>
<gene>
    <name evidence="1" type="ORF">LP422_21550</name>
</gene>
<proteinExistence type="predicted"/>
<organism evidence="1 2">
    <name type="scientific">Janibacter limosus</name>
    <dbReference type="NCBI Taxonomy" id="53458"/>
    <lineage>
        <taxon>Bacteria</taxon>
        <taxon>Bacillati</taxon>
        <taxon>Actinomycetota</taxon>
        <taxon>Actinomycetes</taxon>
        <taxon>Micrococcales</taxon>
        <taxon>Intrasporangiaceae</taxon>
        <taxon>Janibacter</taxon>
    </lineage>
</organism>
<protein>
    <submittedName>
        <fullName evidence="1">Uncharacterized protein</fullName>
    </submittedName>
</protein>
<sequence length="69" mass="7226">MPPPAPPSEEDGHPEPTPSGPTVADHSGGLPPMPGSAPFVEEPDRGRPRRRPARSTGRRRGTRSRAGGP</sequence>
<evidence type="ECO:0000313" key="2">
    <source>
        <dbReference type="Proteomes" id="UP001059663"/>
    </source>
</evidence>
<accession>A0AC61U494</accession>
<reference evidence="1" key="1">
    <citation type="submission" date="2021-11" db="EMBL/GenBank/DDBJ databases">
        <title>Study of the species diversity of bacterial strains isolated from a unique natural object - Shulgan-Tash cave (Bashkiria).</title>
        <authorList>
            <person name="Sazanova A.L."/>
            <person name="Chirak E.R."/>
            <person name="Safronova V.I."/>
        </authorList>
    </citation>
    <scope>NUCLEOTIDE SEQUENCE</scope>
    <source>
        <strain evidence="1">P1</strain>
    </source>
</reference>
<name>A0AC61U494_9MICO</name>